<feature type="binding site" evidence="4">
    <location>
        <position position="329"/>
    </location>
    <ligand>
        <name>Zn(2+)</name>
        <dbReference type="ChEBI" id="CHEBI:29105"/>
    </ligand>
</feature>
<dbReference type="GO" id="GO:0031179">
    <property type="term" value="P:peptide modification"/>
    <property type="evidence" value="ECO:0007669"/>
    <property type="project" value="InterPro"/>
</dbReference>
<dbReference type="GO" id="GO:0005886">
    <property type="term" value="C:plasma membrane"/>
    <property type="evidence" value="ECO:0007669"/>
    <property type="project" value="TreeGrafter"/>
</dbReference>
<dbReference type="InterPro" id="IPR007822">
    <property type="entry name" value="LANC-like"/>
</dbReference>
<keyword evidence="3 4" id="KW-0862">Zinc</keyword>
<keyword evidence="2 4" id="KW-0479">Metal-binding</keyword>
<dbReference type="PRINTS" id="PR01950">
    <property type="entry name" value="LANCSUPER"/>
</dbReference>
<evidence type="ECO:0000256" key="2">
    <source>
        <dbReference type="ARBA" id="ARBA00022723"/>
    </source>
</evidence>
<feature type="binding site" evidence="4">
    <location>
        <position position="328"/>
    </location>
    <ligand>
        <name>Zn(2+)</name>
        <dbReference type="ChEBI" id="CHEBI:29105"/>
    </ligand>
</feature>
<organism evidence="5">
    <name type="scientific">Arundo donax</name>
    <name type="common">Giant reed</name>
    <name type="synonym">Donax arundinaceus</name>
    <dbReference type="NCBI Taxonomy" id="35708"/>
    <lineage>
        <taxon>Eukaryota</taxon>
        <taxon>Viridiplantae</taxon>
        <taxon>Streptophyta</taxon>
        <taxon>Embryophyta</taxon>
        <taxon>Tracheophyta</taxon>
        <taxon>Spermatophyta</taxon>
        <taxon>Magnoliopsida</taxon>
        <taxon>Liliopsida</taxon>
        <taxon>Poales</taxon>
        <taxon>Poaceae</taxon>
        <taxon>PACMAD clade</taxon>
        <taxon>Arundinoideae</taxon>
        <taxon>Arundineae</taxon>
        <taxon>Arundo</taxon>
    </lineage>
</organism>
<dbReference type="Gene3D" id="1.50.10.10">
    <property type="match status" value="1"/>
</dbReference>
<proteinExistence type="inferred from homology"/>
<comment type="similarity">
    <text evidence="1">Belongs to the LanC-like protein family.</text>
</comment>
<evidence type="ECO:0000256" key="3">
    <source>
        <dbReference type="ARBA" id="ARBA00022833"/>
    </source>
</evidence>
<protein>
    <submittedName>
        <fullName evidence="5">Uncharacterized protein</fullName>
    </submittedName>
</protein>
<sequence>MADRFFPNDMPGYVDEGASPPPAADLSSSSSSLHRLLSLPYPTFADRFLRAALQLKKKVVHETWEKKQRAAGDFTLYTGTLGTALLLFRAYLVTGDRADLATCAEIVAACDAASEGEEFVTFICGRAGVCALGAVVAKHAGDEAAVARYLCSFKEIKLSSTLPDELLYGKAGYLWACIFLNKHLGDNTIPPTTIDTIVREIIKDGRRLSTKSCPLMYEWYGEKYWGAAHGLAGIMHVLLDMDLTGNDKEYVKGTLRYMIENRFLSGNYPSTEGDIYDCLVHWCHGATGISLTLTKASQVFPEDQFLEAAVDAAEVVWNRGLLKRVGICHGVSGNAYTFLSLYRLTENKEYLYRAKAFACFLLDRANKLIEEGIMHGGDEPYSLFEGQAGMAYLFLDMINPLESRFPAYEL</sequence>
<dbReference type="EMBL" id="GBRH01187930">
    <property type="protein sequence ID" value="JAE09966.1"/>
    <property type="molecule type" value="Transcribed_RNA"/>
</dbReference>
<reference evidence="5" key="2">
    <citation type="journal article" date="2015" name="Data Brief">
        <title>Shoot transcriptome of the giant reed, Arundo donax.</title>
        <authorList>
            <person name="Barrero R.A."/>
            <person name="Guerrero F.D."/>
            <person name="Moolhuijzen P."/>
            <person name="Goolsby J.A."/>
            <person name="Tidwell J."/>
            <person name="Bellgard S.E."/>
            <person name="Bellgard M.I."/>
        </authorList>
    </citation>
    <scope>NUCLEOTIDE SEQUENCE</scope>
    <source>
        <tissue evidence="5">Shoot tissue taken approximately 20 cm above the soil surface</tissue>
    </source>
</reference>
<dbReference type="InterPro" id="IPR012341">
    <property type="entry name" value="6hp_glycosidase-like_sf"/>
</dbReference>
<dbReference type="PANTHER" id="PTHR12736">
    <property type="entry name" value="LANC-LIKE PROTEIN"/>
    <property type="match status" value="1"/>
</dbReference>
<dbReference type="Pfam" id="PF05147">
    <property type="entry name" value="LANC_like"/>
    <property type="match status" value="1"/>
</dbReference>
<dbReference type="SMART" id="SM01260">
    <property type="entry name" value="LANC_like"/>
    <property type="match status" value="1"/>
</dbReference>
<evidence type="ECO:0000256" key="1">
    <source>
        <dbReference type="ARBA" id="ARBA00007179"/>
    </source>
</evidence>
<dbReference type="GO" id="GO:0046872">
    <property type="term" value="F:metal ion binding"/>
    <property type="evidence" value="ECO:0007669"/>
    <property type="project" value="UniProtKB-KW"/>
</dbReference>
<dbReference type="AlphaFoldDB" id="A0A0A9FIK2"/>
<reference evidence="5" key="1">
    <citation type="submission" date="2014-09" db="EMBL/GenBank/DDBJ databases">
        <authorList>
            <person name="Magalhaes I.L.F."/>
            <person name="Oliveira U."/>
            <person name="Santos F.R."/>
            <person name="Vidigal T.H.D.A."/>
            <person name="Brescovit A.D."/>
            <person name="Santos A.J."/>
        </authorList>
    </citation>
    <scope>NUCLEOTIDE SEQUENCE</scope>
    <source>
        <tissue evidence="5">Shoot tissue taken approximately 20 cm above the soil surface</tissue>
    </source>
</reference>
<dbReference type="FunFam" id="1.50.10.10:FF:000035">
    <property type="entry name" value="LanC-like protein 2"/>
    <property type="match status" value="1"/>
</dbReference>
<name>A0A0A9FIK2_ARUDO</name>
<evidence type="ECO:0000313" key="5">
    <source>
        <dbReference type="EMBL" id="JAE09966.1"/>
    </source>
</evidence>
<dbReference type="PANTHER" id="PTHR12736:SF7">
    <property type="entry name" value="LANC-LIKE PROTEIN 3"/>
    <property type="match status" value="1"/>
</dbReference>
<accession>A0A0A9FIK2</accession>
<dbReference type="GO" id="GO:0005975">
    <property type="term" value="P:carbohydrate metabolic process"/>
    <property type="evidence" value="ECO:0007669"/>
    <property type="project" value="InterPro"/>
</dbReference>
<feature type="binding site" evidence="4">
    <location>
        <position position="283"/>
    </location>
    <ligand>
        <name>Zn(2+)</name>
        <dbReference type="ChEBI" id="CHEBI:29105"/>
    </ligand>
</feature>
<dbReference type="SUPFAM" id="SSF158745">
    <property type="entry name" value="LanC-like"/>
    <property type="match status" value="1"/>
</dbReference>
<evidence type="ECO:0000256" key="4">
    <source>
        <dbReference type="PIRSR" id="PIRSR607822-1"/>
    </source>
</evidence>
<dbReference type="PRINTS" id="PR01951">
    <property type="entry name" value="LANCEUKARYTE"/>
</dbReference>
<dbReference type="InterPro" id="IPR020464">
    <property type="entry name" value="LanC-like_prot_euk"/>
</dbReference>
<dbReference type="CDD" id="cd04794">
    <property type="entry name" value="euk_LANCL"/>
    <property type="match status" value="1"/>
</dbReference>